<accession>A0A2N3N7F7</accession>
<feature type="compositionally biased region" description="Low complexity" evidence="8">
    <location>
        <begin position="390"/>
        <end position="402"/>
    </location>
</feature>
<dbReference type="InterPro" id="IPR053829">
    <property type="entry name" value="XLF-like_CC"/>
</dbReference>
<evidence type="ECO:0000313" key="11">
    <source>
        <dbReference type="EMBL" id="PKS08337.1"/>
    </source>
</evidence>
<keyword evidence="3" id="KW-0238">DNA-binding</keyword>
<evidence type="ECO:0000313" key="12">
    <source>
        <dbReference type="Proteomes" id="UP000233524"/>
    </source>
</evidence>
<evidence type="ECO:0000259" key="10">
    <source>
        <dbReference type="Pfam" id="PF21928"/>
    </source>
</evidence>
<dbReference type="Pfam" id="PF09302">
    <property type="entry name" value="XLF"/>
    <property type="match status" value="1"/>
</dbReference>
<dbReference type="InParanoid" id="A0A2N3N7F7"/>
<dbReference type="STRING" id="41688.A0A2N3N7F7"/>
<keyword evidence="4" id="KW-0234">DNA repair</keyword>
<evidence type="ECO:0000256" key="2">
    <source>
        <dbReference type="ARBA" id="ARBA00022763"/>
    </source>
</evidence>
<evidence type="ECO:0000256" key="4">
    <source>
        <dbReference type="ARBA" id="ARBA00023204"/>
    </source>
</evidence>
<feature type="compositionally biased region" description="Pro residues" evidence="8">
    <location>
        <begin position="363"/>
        <end position="374"/>
    </location>
</feature>
<dbReference type="CDD" id="cd22285">
    <property type="entry name" value="HD_XLF_N"/>
    <property type="match status" value="1"/>
</dbReference>
<comment type="caution">
    <text evidence="11">The sequence shown here is derived from an EMBL/GenBank/DDBJ whole genome shotgun (WGS) entry which is preliminary data.</text>
</comment>
<dbReference type="Proteomes" id="UP000233524">
    <property type="component" value="Unassembled WGS sequence"/>
</dbReference>
<feature type="compositionally biased region" description="Basic residues" evidence="8">
    <location>
        <begin position="467"/>
        <end position="482"/>
    </location>
</feature>
<dbReference type="AlphaFoldDB" id="A0A2N3N7F7"/>
<dbReference type="Gene3D" id="2.170.210.10">
    <property type="entry name" value="DNA double-strand break repair and VJ recombination XRCC4, N-terminal"/>
    <property type="match status" value="1"/>
</dbReference>
<evidence type="ECO:0000259" key="9">
    <source>
        <dbReference type="Pfam" id="PF09302"/>
    </source>
</evidence>
<dbReference type="EMBL" id="NLAX01000697">
    <property type="protein sequence ID" value="PKS08337.1"/>
    <property type="molecule type" value="Genomic_DNA"/>
</dbReference>
<organism evidence="11 12">
    <name type="scientific">Lomentospora prolificans</name>
    <dbReference type="NCBI Taxonomy" id="41688"/>
    <lineage>
        <taxon>Eukaryota</taxon>
        <taxon>Fungi</taxon>
        <taxon>Dikarya</taxon>
        <taxon>Ascomycota</taxon>
        <taxon>Pezizomycotina</taxon>
        <taxon>Sordariomycetes</taxon>
        <taxon>Hypocreomycetidae</taxon>
        <taxon>Microascales</taxon>
        <taxon>Microascaceae</taxon>
        <taxon>Lomentospora</taxon>
    </lineage>
</organism>
<protein>
    <recommendedName>
        <fullName evidence="7">Non-homologous end-joining factor 1</fullName>
    </recommendedName>
</protein>
<keyword evidence="5" id="KW-0539">Nucleus</keyword>
<keyword evidence="2" id="KW-0227">DNA damage</keyword>
<evidence type="ECO:0000256" key="6">
    <source>
        <dbReference type="ARBA" id="ARBA00025747"/>
    </source>
</evidence>
<proteinExistence type="inferred from homology"/>
<dbReference type="GO" id="GO:0045027">
    <property type="term" value="F:DNA end binding"/>
    <property type="evidence" value="ECO:0007669"/>
    <property type="project" value="TreeGrafter"/>
</dbReference>
<feature type="domain" description="XLF-like N-terminal" evidence="9">
    <location>
        <begin position="6"/>
        <end position="134"/>
    </location>
</feature>
<evidence type="ECO:0000256" key="8">
    <source>
        <dbReference type="SAM" id="MobiDB-lite"/>
    </source>
</evidence>
<feature type="region of interest" description="Disordered" evidence="8">
    <location>
        <begin position="272"/>
        <end position="482"/>
    </location>
</feature>
<comment type="subcellular location">
    <subcellularLocation>
        <location evidence="1">Nucleus</location>
    </subcellularLocation>
</comment>
<dbReference type="InterPro" id="IPR038051">
    <property type="entry name" value="XRCC4-like_N_sf"/>
</dbReference>
<dbReference type="PANTHER" id="PTHR32235:SF1">
    <property type="entry name" value="NON-HOMOLOGOUS END-JOINING FACTOR 1"/>
    <property type="match status" value="1"/>
</dbReference>
<dbReference type="PANTHER" id="PTHR32235">
    <property type="entry name" value="NON-HOMOLOGOUS END-JOINING FACTOR 1"/>
    <property type="match status" value="1"/>
</dbReference>
<gene>
    <name evidence="11" type="ORF">jhhlp_005281</name>
</gene>
<feature type="compositionally biased region" description="Gly residues" evidence="8">
    <location>
        <begin position="424"/>
        <end position="438"/>
    </location>
</feature>
<comment type="similarity">
    <text evidence="6">Belongs to the XRCC4-XLF family. XLF subfamily.</text>
</comment>
<sequence>MSLTATWRPLPVKQSRNLPTLLASTRFSTTSYALHITDLAHVWSESLDRRAIILRALKEDTSIDPSDGEENMNSFLKCLRAAFDPDDSMHNLARVAVSHAAADPGGKDGLTVTVTCELPRELSNKPLTWRMYLKMQPASTTTAELVFPLVEAHRAQQEQIKSLVEVIKQKDSVINKVLDKLEAMGTSLEHVFTVLSTKRKATREQAEARIKGLATFDFQTWNSTVADGTRQNADGETPELLRRVFDEGGLEYTQNMDSKEYAEGLGRWWSRLSDTGGLPPDDASEPESTIGKGSAPASQKFDSQRSKSPAPSSPKCPPPASRASKPKSSDFDDALTASETESEDDSPPKKFTTLHPPTRCHRPSPPASLSPPPAASTRAGNNRAAREAARPASASGSATRSPTPEEGDKDEARAKPSPARPRGVGIGRIGGIGVIGGKGRARQPSEEDEDDGFEGGGGGKKEEVKSPAKKQVVRPVKKKRKF</sequence>
<reference evidence="11 12" key="1">
    <citation type="journal article" date="2017" name="G3 (Bethesda)">
        <title>First Draft Genome Sequence of the Pathogenic Fungus Lomentospora prolificans (Formerly Scedosporium prolificans).</title>
        <authorList>
            <person name="Luo R."/>
            <person name="Zimin A."/>
            <person name="Workman R."/>
            <person name="Fan Y."/>
            <person name="Pertea G."/>
            <person name="Grossman N."/>
            <person name="Wear M.P."/>
            <person name="Jia B."/>
            <person name="Miller H."/>
            <person name="Casadevall A."/>
            <person name="Timp W."/>
            <person name="Zhang S.X."/>
            <person name="Salzberg S.L."/>
        </authorList>
    </citation>
    <scope>NUCLEOTIDE SEQUENCE [LARGE SCALE GENOMIC DNA]</scope>
    <source>
        <strain evidence="11 12">JHH-5317</strain>
    </source>
</reference>
<evidence type="ECO:0000256" key="1">
    <source>
        <dbReference type="ARBA" id="ARBA00004123"/>
    </source>
</evidence>
<evidence type="ECO:0000256" key="3">
    <source>
        <dbReference type="ARBA" id="ARBA00023125"/>
    </source>
</evidence>
<dbReference type="InterPro" id="IPR015381">
    <property type="entry name" value="XLF-like_N"/>
</dbReference>
<evidence type="ECO:0000256" key="7">
    <source>
        <dbReference type="ARBA" id="ARBA00044529"/>
    </source>
</evidence>
<dbReference type="InterPro" id="IPR052287">
    <property type="entry name" value="NHEJ_factor"/>
</dbReference>
<dbReference type="OrthoDB" id="2155935at2759"/>
<evidence type="ECO:0000256" key="5">
    <source>
        <dbReference type="ARBA" id="ARBA00023242"/>
    </source>
</evidence>
<dbReference type="GO" id="GO:0032807">
    <property type="term" value="C:DNA ligase IV complex"/>
    <property type="evidence" value="ECO:0007669"/>
    <property type="project" value="TreeGrafter"/>
</dbReference>
<feature type="domain" description="XLF-like coiled-coil region" evidence="10">
    <location>
        <begin position="137"/>
        <end position="189"/>
    </location>
</feature>
<dbReference type="GO" id="GO:0006303">
    <property type="term" value="P:double-strand break repair via nonhomologous end joining"/>
    <property type="evidence" value="ECO:0007669"/>
    <property type="project" value="TreeGrafter"/>
</dbReference>
<dbReference type="Pfam" id="PF21928">
    <property type="entry name" value="XLF_CC"/>
    <property type="match status" value="1"/>
</dbReference>
<feature type="compositionally biased region" description="Pro residues" evidence="8">
    <location>
        <begin position="311"/>
        <end position="320"/>
    </location>
</feature>
<keyword evidence="12" id="KW-1185">Reference proteome</keyword>
<name>A0A2N3N7F7_9PEZI</name>
<dbReference type="VEuPathDB" id="FungiDB:jhhlp_005281"/>